<keyword evidence="10" id="KW-1185">Reference proteome</keyword>
<dbReference type="InterPro" id="IPR056792">
    <property type="entry name" value="PRC_RimM"/>
</dbReference>
<dbReference type="HAMAP" id="MF_00014">
    <property type="entry name" value="Ribosome_mat_RimM"/>
    <property type="match status" value="1"/>
</dbReference>
<dbReference type="RefSeq" id="WP_367953867.1">
    <property type="nucleotide sequence ID" value="NZ_JBDPGJ010000002.1"/>
</dbReference>
<dbReference type="InterPro" id="IPR002676">
    <property type="entry name" value="RimM_N"/>
</dbReference>
<evidence type="ECO:0000256" key="3">
    <source>
        <dbReference type="ARBA" id="ARBA00022552"/>
    </source>
</evidence>
<keyword evidence="4 5" id="KW-0143">Chaperone</keyword>
<evidence type="ECO:0000256" key="2">
    <source>
        <dbReference type="ARBA" id="ARBA00022517"/>
    </source>
</evidence>
<dbReference type="EMBL" id="JBDPGJ010000002">
    <property type="protein sequence ID" value="MEX0405996.1"/>
    <property type="molecule type" value="Genomic_DNA"/>
</dbReference>
<reference evidence="9 10" key="1">
    <citation type="submission" date="2024-05" db="EMBL/GenBank/DDBJ databases">
        <authorList>
            <person name="Jiang F."/>
        </authorList>
    </citation>
    <scope>NUCLEOTIDE SEQUENCE [LARGE SCALE GENOMIC DNA]</scope>
    <source>
        <strain evidence="9 10">LZ166</strain>
    </source>
</reference>
<feature type="region of interest" description="Disordered" evidence="6">
    <location>
        <begin position="164"/>
        <end position="196"/>
    </location>
</feature>
<comment type="subunit">
    <text evidence="5">Binds ribosomal protein uS19.</text>
</comment>
<dbReference type="Pfam" id="PF01782">
    <property type="entry name" value="RimM"/>
    <property type="match status" value="1"/>
</dbReference>
<organism evidence="9 10">
    <name type="scientific">Aquibium pacificus</name>
    <dbReference type="NCBI Taxonomy" id="3153579"/>
    <lineage>
        <taxon>Bacteria</taxon>
        <taxon>Pseudomonadati</taxon>
        <taxon>Pseudomonadota</taxon>
        <taxon>Alphaproteobacteria</taxon>
        <taxon>Hyphomicrobiales</taxon>
        <taxon>Phyllobacteriaceae</taxon>
        <taxon>Aquibium</taxon>
    </lineage>
</organism>
<dbReference type="InterPro" id="IPR011033">
    <property type="entry name" value="PRC_barrel-like_sf"/>
</dbReference>
<comment type="domain">
    <text evidence="5">The PRC barrel domain binds ribosomal protein uS19.</text>
</comment>
<dbReference type="PANTHER" id="PTHR33692">
    <property type="entry name" value="RIBOSOME MATURATION FACTOR RIMM"/>
    <property type="match status" value="1"/>
</dbReference>
<dbReference type="Gene3D" id="2.30.30.240">
    <property type="entry name" value="PRC-barrel domain"/>
    <property type="match status" value="1"/>
</dbReference>
<gene>
    <name evidence="5 9" type="primary">rimM</name>
    <name evidence="9" type="ORF">ABGN05_10010</name>
</gene>
<dbReference type="PANTHER" id="PTHR33692:SF1">
    <property type="entry name" value="RIBOSOME MATURATION FACTOR RIMM"/>
    <property type="match status" value="1"/>
</dbReference>
<accession>A0ABV3SHI2</accession>
<evidence type="ECO:0000256" key="4">
    <source>
        <dbReference type="ARBA" id="ARBA00023186"/>
    </source>
</evidence>
<evidence type="ECO:0000313" key="9">
    <source>
        <dbReference type="EMBL" id="MEX0405996.1"/>
    </source>
</evidence>
<comment type="similarity">
    <text evidence="5">Belongs to the RimM family.</text>
</comment>
<dbReference type="SUPFAM" id="SSF50346">
    <property type="entry name" value="PRC-barrel domain"/>
    <property type="match status" value="1"/>
</dbReference>
<comment type="caution">
    <text evidence="9">The sequence shown here is derived from an EMBL/GenBank/DDBJ whole genome shotgun (WGS) entry which is preliminary data.</text>
</comment>
<feature type="domain" description="Ribosome maturation factor RimM PRC barrel" evidence="8">
    <location>
        <begin position="101"/>
        <end position="163"/>
    </location>
</feature>
<name>A0ABV3SHI2_9HYPH</name>
<keyword evidence="2 5" id="KW-0690">Ribosome biogenesis</keyword>
<evidence type="ECO:0000256" key="6">
    <source>
        <dbReference type="SAM" id="MobiDB-lite"/>
    </source>
</evidence>
<feature type="domain" description="RimM N-terminal" evidence="7">
    <location>
        <begin position="10"/>
        <end position="87"/>
    </location>
</feature>
<sequence length="196" mass="20674">MPKLKNPVLMATIGAAHGIKGEVRVKTFTGEPLALGDYGPLYASDGRTFVIRDLRPQKEVLVVRFAGVPDRNAAEALNGTELFVDRSVLPDDLEEDEFYHADLIGLAVLDETGAKLGTIKALHDFGGGDIIEIATSGGRSELIPFTKAAVPRIDIAGATVTIDTAAAGLGDQEDEEEPSEGGPDRPRGPRSAGGNR</sequence>
<evidence type="ECO:0000313" key="10">
    <source>
        <dbReference type="Proteomes" id="UP001556692"/>
    </source>
</evidence>
<comment type="subcellular location">
    <subcellularLocation>
        <location evidence="5">Cytoplasm</location>
    </subcellularLocation>
</comment>
<dbReference type="InterPro" id="IPR036976">
    <property type="entry name" value="RimM_N_sf"/>
</dbReference>
<dbReference type="InterPro" id="IPR009000">
    <property type="entry name" value="Transl_B-barrel_sf"/>
</dbReference>
<dbReference type="InterPro" id="IPR011961">
    <property type="entry name" value="RimM"/>
</dbReference>
<dbReference type="Gene3D" id="2.40.30.60">
    <property type="entry name" value="RimM"/>
    <property type="match status" value="1"/>
</dbReference>
<proteinExistence type="inferred from homology"/>
<evidence type="ECO:0000256" key="1">
    <source>
        <dbReference type="ARBA" id="ARBA00022490"/>
    </source>
</evidence>
<keyword evidence="3 5" id="KW-0698">rRNA processing</keyword>
<protein>
    <recommendedName>
        <fullName evidence="5">Ribosome maturation factor RimM</fullName>
    </recommendedName>
</protein>
<comment type="function">
    <text evidence="5">An accessory protein needed during the final step in the assembly of 30S ribosomal subunit, possibly for assembly of the head region. Essential for efficient processing of 16S rRNA. May be needed both before and after RbfA during the maturation of 16S rRNA. It has affinity for free ribosomal 30S subunits but not for 70S ribosomes.</text>
</comment>
<evidence type="ECO:0000256" key="5">
    <source>
        <dbReference type="HAMAP-Rule" id="MF_00014"/>
    </source>
</evidence>
<dbReference type="NCBIfam" id="TIGR02273">
    <property type="entry name" value="16S_RimM"/>
    <property type="match status" value="1"/>
</dbReference>
<dbReference type="Pfam" id="PF24986">
    <property type="entry name" value="PRC_RimM"/>
    <property type="match status" value="1"/>
</dbReference>
<evidence type="ECO:0000259" key="7">
    <source>
        <dbReference type="Pfam" id="PF01782"/>
    </source>
</evidence>
<evidence type="ECO:0000259" key="8">
    <source>
        <dbReference type="Pfam" id="PF24986"/>
    </source>
</evidence>
<dbReference type="SUPFAM" id="SSF50447">
    <property type="entry name" value="Translation proteins"/>
    <property type="match status" value="1"/>
</dbReference>
<dbReference type="Proteomes" id="UP001556692">
    <property type="component" value="Unassembled WGS sequence"/>
</dbReference>
<keyword evidence="1 5" id="KW-0963">Cytoplasm</keyword>